<dbReference type="InterPro" id="IPR011047">
    <property type="entry name" value="Quinoprotein_ADH-like_sf"/>
</dbReference>
<organism evidence="2 3">
    <name type="scientific">Durusdinium trenchii</name>
    <dbReference type="NCBI Taxonomy" id="1381693"/>
    <lineage>
        <taxon>Eukaryota</taxon>
        <taxon>Sar</taxon>
        <taxon>Alveolata</taxon>
        <taxon>Dinophyceae</taxon>
        <taxon>Suessiales</taxon>
        <taxon>Symbiodiniaceae</taxon>
        <taxon>Durusdinium</taxon>
    </lineage>
</organism>
<dbReference type="SUPFAM" id="SSF50978">
    <property type="entry name" value="WD40 repeat-like"/>
    <property type="match status" value="1"/>
</dbReference>
<dbReference type="SUPFAM" id="SSF50998">
    <property type="entry name" value="Quinoprotein alcohol dehydrogenase-like"/>
    <property type="match status" value="1"/>
</dbReference>
<protein>
    <submittedName>
        <fullName evidence="2">Uncharacterized protein</fullName>
    </submittedName>
</protein>
<feature type="region of interest" description="Disordered" evidence="1">
    <location>
        <begin position="909"/>
        <end position="929"/>
    </location>
</feature>
<dbReference type="EMBL" id="CAXAMN010007224">
    <property type="protein sequence ID" value="CAK9020860.1"/>
    <property type="molecule type" value="Genomic_DNA"/>
</dbReference>
<feature type="compositionally biased region" description="Low complexity" evidence="1">
    <location>
        <begin position="879"/>
        <end position="895"/>
    </location>
</feature>
<dbReference type="Gene3D" id="2.130.10.10">
    <property type="entry name" value="YVTN repeat-like/Quinoprotein amine dehydrogenase"/>
    <property type="match status" value="2"/>
</dbReference>
<evidence type="ECO:0000313" key="2">
    <source>
        <dbReference type="EMBL" id="CAK9020860.1"/>
    </source>
</evidence>
<evidence type="ECO:0000256" key="1">
    <source>
        <dbReference type="SAM" id="MobiDB-lite"/>
    </source>
</evidence>
<dbReference type="InterPro" id="IPR015943">
    <property type="entry name" value="WD40/YVTN_repeat-like_dom_sf"/>
</dbReference>
<reference evidence="2 3" key="1">
    <citation type="submission" date="2024-02" db="EMBL/GenBank/DDBJ databases">
        <authorList>
            <person name="Chen Y."/>
            <person name="Shah S."/>
            <person name="Dougan E. K."/>
            <person name="Thang M."/>
            <person name="Chan C."/>
        </authorList>
    </citation>
    <scope>NUCLEOTIDE SEQUENCE [LARGE SCALE GENOMIC DNA]</scope>
</reference>
<dbReference type="SMART" id="SM00320">
    <property type="entry name" value="WD40"/>
    <property type="match status" value="3"/>
</dbReference>
<sequence length="1083" mass="114549">MYHGGRRRSPSPPINGRSRLAVRDEQRDAAAAQEVPLPGAWAPMASLQPQALASRHSFAAGADGSLLSISGGSLFETTLEGHQQLQLGPRPRPLTCLANSPCGKWWAIGESCFGGRPGQVIIMGCEKAPEASLPVGVRRTAKHICWAANGELIAAVVEFESEQAPGEQQLVVWSWPSGERLASTSCGRGIQDICGSPESALLLTVGPGGAKLWTLMRQDSISATMKIGMKAALGLPLRLLGRQLPAPKHRRKEDSLVAVAWGLESCLFLVTRSGSLGVTSCDTSSGSLGAGAGTWREMGRRAFALAWAPAFAGPLRVGPAGLLALGLAGRVEILDAADMTTLWTLESLGNGPQAEAVGFASNTALGSLWVLYADRSLSYFDEPNGRSDAACWSLPGAVSDLRSAQGVPGHLLTKVVTSGPSSLQLWGRLLQGDLRLEAQEELPNASVTAVAVSPWLMACGLSNGEIRLFATLHELRPLGVLPVKHAAEVTGLSFGHWKPASLRPMILASVSHDRSALVFNIDLQGDGGINGSQASLLLHLQHHSGPVHHVCLLTCPLELTADPDASTSTSEVFRMVVCTEEQLIWRELEYKDGFTTVHRSARQQAARGAKWVGAAADEQRGVFFAACSNRRLIELDRAGRRVHELRLAGGNAVELVGPVHFNSSTQLLAVVMKGAAGVLLCDTRSTERGARLAPRARLTAGQLEPPSGVTILPGEQILACWLDGTMLSWRAPEKQVRQVSRQSDREVRRPLASPHGLGTRLATARKLSGSPEPRGKGAARGDAPRLSSVRGARAASMAVSRGGVGWFSARSEEKMVETKTVAPYTARQAPTRPRFAPAQAKEPPGEPRTEGLQELRRLLASSPSPPRWAETSVVEGDLAPPAGGESAAGAPSGAPLGKWARGSLVGAQVRSASDLQRVGPREERCDGSHAVPRCASEGAQRGRRLFCACGRCGAKPRLPPKPLFPPPTTVPAVPAESTLDLSGMSSSSAGGVGVRASNGLATQVLGLASLPTPCRGPRSGALERGVDRVQRPNSLKELVSSVVTLRKRLAGAPAHRDEAEALLAPLQRFESLLRSQMKDSLQM</sequence>
<dbReference type="InterPro" id="IPR036322">
    <property type="entry name" value="WD40_repeat_dom_sf"/>
</dbReference>
<feature type="region of interest" description="Disordered" evidence="1">
    <location>
        <begin position="738"/>
        <end position="789"/>
    </location>
</feature>
<dbReference type="Proteomes" id="UP001642484">
    <property type="component" value="Unassembled WGS sequence"/>
</dbReference>
<name>A0ABP0K260_9DINO</name>
<comment type="caution">
    <text evidence="2">The sequence shown here is derived from an EMBL/GenBank/DDBJ whole genome shotgun (WGS) entry which is preliminary data.</text>
</comment>
<feature type="compositionally biased region" description="Basic and acidic residues" evidence="1">
    <location>
        <begin position="738"/>
        <end position="749"/>
    </location>
</feature>
<feature type="compositionally biased region" description="Basic and acidic residues" evidence="1">
    <location>
        <begin position="843"/>
        <end position="857"/>
    </location>
</feature>
<evidence type="ECO:0000313" key="3">
    <source>
        <dbReference type="Proteomes" id="UP001642484"/>
    </source>
</evidence>
<dbReference type="InterPro" id="IPR001680">
    <property type="entry name" value="WD40_rpt"/>
</dbReference>
<gene>
    <name evidence="2" type="ORF">CCMP2556_LOCUS14217</name>
</gene>
<keyword evidence="3" id="KW-1185">Reference proteome</keyword>
<accession>A0ABP0K260</accession>
<proteinExistence type="predicted"/>
<feature type="region of interest" description="Disordered" evidence="1">
    <location>
        <begin position="829"/>
        <end position="895"/>
    </location>
</feature>
<feature type="region of interest" description="Disordered" evidence="1">
    <location>
        <begin position="1"/>
        <end position="31"/>
    </location>
</feature>